<keyword evidence="2" id="KW-1185">Reference proteome</keyword>
<organism evidence="1 2">
    <name type="scientific">Auriscalpium vulgare</name>
    <dbReference type="NCBI Taxonomy" id="40419"/>
    <lineage>
        <taxon>Eukaryota</taxon>
        <taxon>Fungi</taxon>
        <taxon>Dikarya</taxon>
        <taxon>Basidiomycota</taxon>
        <taxon>Agaricomycotina</taxon>
        <taxon>Agaricomycetes</taxon>
        <taxon>Russulales</taxon>
        <taxon>Auriscalpiaceae</taxon>
        <taxon>Auriscalpium</taxon>
    </lineage>
</organism>
<reference evidence="1" key="2">
    <citation type="journal article" date="2022" name="New Phytol.">
        <title>Evolutionary transition to the ectomycorrhizal habit in the genomes of a hyperdiverse lineage of mushroom-forming fungi.</title>
        <authorList>
            <person name="Looney B."/>
            <person name="Miyauchi S."/>
            <person name="Morin E."/>
            <person name="Drula E."/>
            <person name="Courty P.E."/>
            <person name="Kohler A."/>
            <person name="Kuo A."/>
            <person name="LaButti K."/>
            <person name="Pangilinan J."/>
            <person name="Lipzen A."/>
            <person name="Riley R."/>
            <person name="Andreopoulos W."/>
            <person name="He G."/>
            <person name="Johnson J."/>
            <person name="Nolan M."/>
            <person name="Tritt A."/>
            <person name="Barry K.W."/>
            <person name="Grigoriev I.V."/>
            <person name="Nagy L.G."/>
            <person name="Hibbett D."/>
            <person name="Henrissat B."/>
            <person name="Matheny P.B."/>
            <person name="Labbe J."/>
            <person name="Martin F.M."/>
        </authorList>
    </citation>
    <scope>NUCLEOTIDE SEQUENCE</scope>
    <source>
        <strain evidence="1">FP105234-sp</strain>
    </source>
</reference>
<sequence length="485" mass="51671">MRSGNMPASDFNLSPEFTFGHGIRAYRSLPRVEQIFSNSARQNQAERPNDGLRSRSTSAIRHGRRASADLFAQQAVNIAAGVSAASDWPARVSRELVLMSLGGDNANPSSAPRGLDSLALQESNVSSTTQESVGRLSSSSPSHPVIPPLSPSVFASLGSPSDLAPASSPSLAAVSRSISYELLKAGDSHPNVNLPMTPQSQDINAPVASSSRISEPTAASALLPSFSIPAPPPNSFASPHFSSPTTSVESHGSSLSPPQYVKGKGKGRADEADATVLDHNQGQRASFSLPEPRSPRRLSGVIRTPSSGRRRRAIFSSPLPAIQSRPNSMALSQSFPVAETDHMGDLGPAPRPSSTATDGDAPPRRSVSQSSIPISALIKAHAPSVGRSSMYHMRDPHKPPRKLETGWALRFRAEDEEGSPRHAWLFYVAFVLFPLWWVASFLPTPKTRRVGTDAEKAVTLDDPQVEFGACSIPCSCADAKGEHWC</sequence>
<reference evidence="1" key="1">
    <citation type="submission" date="2021-02" db="EMBL/GenBank/DDBJ databases">
        <authorList>
            <consortium name="DOE Joint Genome Institute"/>
            <person name="Ahrendt S."/>
            <person name="Looney B.P."/>
            <person name="Miyauchi S."/>
            <person name="Morin E."/>
            <person name="Drula E."/>
            <person name="Courty P.E."/>
            <person name="Chicoki N."/>
            <person name="Fauchery L."/>
            <person name="Kohler A."/>
            <person name="Kuo A."/>
            <person name="Labutti K."/>
            <person name="Pangilinan J."/>
            <person name="Lipzen A."/>
            <person name="Riley R."/>
            <person name="Andreopoulos W."/>
            <person name="He G."/>
            <person name="Johnson J."/>
            <person name="Barry K.W."/>
            <person name="Grigoriev I.V."/>
            <person name="Nagy L."/>
            <person name="Hibbett D."/>
            <person name="Henrissat B."/>
            <person name="Matheny P.B."/>
            <person name="Labbe J."/>
            <person name="Martin F."/>
        </authorList>
    </citation>
    <scope>NUCLEOTIDE SEQUENCE</scope>
    <source>
        <strain evidence="1">FP105234-sp</strain>
    </source>
</reference>
<evidence type="ECO:0000313" key="2">
    <source>
        <dbReference type="Proteomes" id="UP000814033"/>
    </source>
</evidence>
<accession>A0ACB8RZ82</accession>
<evidence type="ECO:0000313" key="1">
    <source>
        <dbReference type="EMBL" id="KAI0049421.1"/>
    </source>
</evidence>
<dbReference type="EMBL" id="MU275873">
    <property type="protein sequence ID" value="KAI0049421.1"/>
    <property type="molecule type" value="Genomic_DNA"/>
</dbReference>
<dbReference type="Proteomes" id="UP000814033">
    <property type="component" value="Unassembled WGS sequence"/>
</dbReference>
<proteinExistence type="predicted"/>
<protein>
    <submittedName>
        <fullName evidence="1">Uncharacterized protein</fullName>
    </submittedName>
</protein>
<name>A0ACB8RZ82_9AGAM</name>
<gene>
    <name evidence="1" type="ORF">FA95DRAFT_876043</name>
</gene>
<comment type="caution">
    <text evidence="1">The sequence shown here is derived from an EMBL/GenBank/DDBJ whole genome shotgun (WGS) entry which is preliminary data.</text>
</comment>